<name>A0AAW2ZLV6_9EUKA</name>
<proteinExistence type="predicted"/>
<feature type="region of interest" description="Disordered" evidence="1">
    <location>
        <begin position="280"/>
        <end position="309"/>
    </location>
</feature>
<sequence length="666" mass="75800">MPAIEEFCADCCISFQDSDRVIKVHQFLLKDLSYFQNKTSIRIEDCSEEIVTALLKSLYVGRITLNRTCDFKDLILIARTMHKLGFSDNAPTLDVSVESLDNISWMLDEVDDITKKVCRCFLEKNRDRVSEHLSTTSKVAEFATILQKITNTSVGLDYTLRLVREWVYYNVSVRQQHLLSLVDVVLGFNQNFVEKEQETERSEKDVQKQEEVTTSIIETKGQSTQEDLVEQPKDVSGPKQPDSLVQTNHVVERNEDLYKVIHDLINDTLHATAKRFEDSHLRSDGVPTPKTDSEHSHKEVPAPTTITQDQVTVEQANQTLLNNTQPKDHDKTITSHNNQAPNQEVPPTKQDANETPPRPPQPRKLQLESTPIQQEQPKPDLVQVEVICVTLTVSNEGTINVELGTRPTLKRKKSVLNNGFLLKEFATKLNDIKQLKKVQKEQENKKKELVREVRKQALLAASLRISSNINVEMNKPKTNIKSELVRRKSIKNMAPFLTSTDATCYDSGPDLKHFSEQLTPDTDYYLHFFANRNLLLTCDLETKTARLEEKSMDFRTQCWKLGLDGYLTSRCDPDLVLQVRNGAVGVGPRIKNDAVTDADDIINQVFDVVFCGGKQAQAKYLCLKSNNKMILGNSLRDQKKLVLHVLNGEMAKRNRWALTEEQVESL</sequence>
<accession>A0AAW2ZLV6</accession>
<dbReference type="EMBL" id="JAOPGA020001582">
    <property type="protein sequence ID" value="KAL0489652.1"/>
    <property type="molecule type" value="Genomic_DNA"/>
</dbReference>
<evidence type="ECO:0000313" key="3">
    <source>
        <dbReference type="Proteomes" id="UP001431209"/>
    </source>
</evidence>
<evidence type="ECO:0000256" key="1">
    <source>
        <dbReference type="SAM" id="MobiDB-lite"/>
    </source>
</evidence>
<feature type="region of interest" description="Disordered" evidence="1">
    <location>
        <begin position="197"/>
        <end position="246"/>
    </location>
</feature>
<protein>
    <submittedName>
        <fullName evidence="2">BTB/POZ domain-containing protein</fullName>
    </submittedName>
</protein>
<feature type="compositionally biased region" description="Basic and acidic residues" evidence="1">
    <location>
        <begin position="197"/>
        <end position="211"/>
    </location>
</feature>
<dbReference type="CDD" id="cd18186">
    <property type="entry name" value="BTB_POZ_ZBTB_KLHL-like"/>
    <property type="match status" value="1"/>
</dbReference>
<comment type="caution">
    <text evidence="2">The sequence shown here is derived from an EMBL/GenBank/DDBJ whole genome shotgun (WGS) entry which is preliminary data.</text>
</comment>
<feature type="region of interest" description="Disordered" evidence="1">
    <location>
        <begin position="323"/>
        <end position="377"/>
    </location>
</feature>
<organism evidence="2 3">
    <name type="scientific">Acrasis kona</name>
    <dbReference type="NCBI Taxonomy" id="1008807"/>
    <lineage>
        <taxon>Eukaryota</taxon>
        <taxon>Discoba</taxon>
        <taxon>Heterolobosea</taxon>
        <taxon>Tetramitia</taxon>
        <taxon>Eutetramitia</taxon>
        <taxon>Acrasidae</taxon>
        <taxon>Acrasis</taxon>
    </lineage>
</organism>
<feature type="compositionally biased region" description="Basic and acidic residues" evidence="1">
    <location>
        <begin position="291"/>
        <end position="300"/>
    </location>
</feature>
<keyword evidence="3" id="KW-1185">Reference proteome</keyword>
<dbReference type="AlphaFoldDB" id="A0AAW2ZLV6"/>
<feature type="compositionally biased region" description="Polar residues" evidence="1">
    <location>
        <begin position="212"/>
        <end position="226"/>
    </location>
</feature>
<evidence type="ECO:0000313" key="2">
    <source>
        <dbReference type="EMBL" id="KAL0489652.1"/>
    </source>
</evidence>
<dbReference type="Proteomes" id="UP001431209">
    <property type="component" value="Unassembled WGS sequence"/>
</dbReference>
<reference evidence="2 3" key="1">
    <citation type="submission" date="2024-03" db="EMBL/GenBank/DDBJ databases">
        <title>The Acrasis kona genome and developmental transcriptomes reveal deep origins of eukaryotic multicellular pathways.</title>
        <authorList>
            <person name="Sheikh S."/>
            <person name="Fu C.-J."/>
            <person name="Brown M.W."/>
            <person name="Baldauf S.L."/>
        </authorList>
    </citation>
    <scope>NUCLEOTIDE SEQUENCE [LARGE SCALE GENOMIC DNA]</scope>
    <source>
        <strain evidence="2 3">ATCC MYA-3509</strain>
    </source>
</reference>
<gene>
    <name evidence="2" type="ORF">AKO1_010538</name>
</gene>